<evidence type="ECO:0000259" key="15">
    <source>
        <dbReference type="Pfam" id="PF03372"/>
    </source>
</evidence>
<evidence type="ECO:0000313" key="17">
    <source>
        <dbReference type="Proteomes" id="UP000789572"/>
    </source>
</evidence>
<evidence type="ECO:0000256" key="6">
    <source>
        <dbReference type="ARBA" id="ARBA00022723"/>
    </source>
</evidence>
<dbReference type="GO" id="GO:0004767">
    <property type="term" value="F:sphingomyelin phosphodiesterase activity"/>
    <property type="evidence" value="ECO:0007669"/>
    <property type="project" value="InterPro"/>
</dbReference>
<evidence type="ECO:0000256" key="5">
    <source>
        <dbReference type="ARBA" id="ARBA00022692"/>
    </source>
</evidence>
<comment type="subcellular location">
    <subcellularLocation>
        <location evidence="1">Membrane</location>
        <topology evidence="1">Multi-pass membrane protein</topology>
    </subcellularLocation>
</comment>
<sequence>MSGSSTTTLTVLSLNCWGLAVISKLRPQRMEAIADALASSAYEIVGLQEVWVYADYELIISRTKARFPYAKFFHSAVFGGGLAILSRYPILEASFHPYRLNGRAINFYHGDWYVGKGIASIVIDHPVGGFTEVFNTHTHAGYGPREKDEYLSHRIAQGWEIANILRASAARGRNVIALGDFNSRPDTIFYKLVTTHGQVTDAWNFQQSTAPIISDSSSAIQENEDEDIDVDAAIIKKGYTSDSPKNTWSGSLEQAKKTKNYGQRIDYVFYRKTSRFWCSNARVVFTEVIPGLNCSYTDHFGVEATFTIVGGGKSSVIPLTVWEQGVYDYEHDSDSATFDDMLEVFRKDLEKSISKQKFHYAIFYISSSIVFMGILMTIIIQAGALSPPSWVVIIITIAVALFAALGTIFGLVGLLSGNSEQNGLKLVIEEVESWTEGKKIVESRRTSYRDDGSGSQRSSAVEGDLKRLT</sequence>
<evidence type="ECO:0000256" key="12">
    <source>
        <dbReference type="ARBA" id="ARBA00023136"/>
    </source>
</evidence>
<evidence type="ECO:0000256" key="11">
    <source>
        <dbReference type="ARBA" id="ARBA00023098"/>
    </source>
</evidence>
<keyword evidence="7" id="KW-0378">Hydrolase</keyword>
<dbReference type="Pfam" id="PF03372">
    <property type="entry name" value="Exo_endo_phos"/>
    <property type="match status" value="1"/>
</dbReference>
<keyword evidence="5 14" id="KW-0812">Transmembrane</keyword>
<protein>
    <submittedName>
        <fullName evidence="16">3866_t:CDS:1</fullName>
    </submittedName>
</protein>
<dbReference type="InterPro" id="IPR036691">
    <property type="entry name" value="Endo/exonu/phosph_ase_sf"/>
</dbReference>
<comment type="pathway">
    <text evidence="3">Sphingolipid metabolism.</text>
</comment>
<comment type="similarity">
    <text evidence="4">Belongs to the neutral sphingomyelinase family.</text>
</comment>
<comment type="caution">
    <text evidence="16">The sequence shown here is derived from an EMBL/GenBank/DDBJ whole genome shotgun (WGS) entry which is preliminary data.</text>
</comment>
<feature type="transmembrane region" description="Helical" evidence="14">
    <location>
        <begin position="390"/>
        <end position="415"/>
    </location>
</feature>
<dbReference type="PANTHER" id="PTHR16320:SF24">
    <property type="entry name" value="PHOSPHODIESTERASE, PUTATIVE-RELATED"/>
    <property type="match status" value="1"/>
</dbReference>
<dbReference type="Gene3D" id="3.60.10.10">
    <property type="entry name" value="Endonuclease/exonuclease/phosphatase"/>
    <property type="match status" value="1"/>
</dbReference>
<dbReference type="GO" id="GO:0016020">
    <property type="term" value="C:membrane"/>
    <property type="evidence" value="ECO:0007669"/>
    <property type="project" value="UniProtKB-SubCell"/>
</dbReference>
<feature type="transmembrane region" description="Helical" evidence="14">
    <location>
        <begin position="361"/>
        <end position="384"/>
    </location>
</feature>
<evidence type="ECO:0000256" key="8">
    <source>
        <dbReference type="ARBA" id="ARBA00022842"/>
    </source>
</evidence>
<dbReference type="AlphaFoldDB" id="A0A9N8YXD7"/>
<keyword evidence="17" id="KW-1185">Reference proteome</keyword>
<keyword evidence="12 14" id="KW-0472">Membrane</keyword>
<dbReference type="InterPro" id="IPR005135">
    <property type="entry name" value="Endo/exonuclease/phosphatase"/>
</dbReference>
<reference evidence="16" key="1">
    <citation type="submission" date="2021-06" db="EMBL/GenBank/DDBJ databases">
        <authorList>
            <person name="Kallberg Y."/>
            <person name="Tangrot J."/>
            <person name="Rosling A."/>
        </authorList>
    </citation>
    <scope>NUCLEOTIDE SEQUENCE</scope>
    <source>
        <strain evidence="16">IA702</strain>
    </source>
</reference>
<dbReference type="GO" id="GO:0046872">
    <property type="term" value="F:metal ion binding"/>
    <property type="evidence" value="ECO:0007669"/>
    <property type="project" value="UniProtKB-KW"/>
</dbReference>
<evidence type="ECO:0000256" key="4">
    <source>
        <dbReference type="ARBA" id="ARBA00006335"/>
    </source>
</evidence>
<keyword evidence="9" id="KW-0746">Sphingolipid metabolism</keyword>
<keyword evidence="8" id="KW-0460">Magnesium</keyword>
<proteinExistence type="inferred from homology"/>
<evidence type="ECO:0000256" key="9">
    <source>
        <dbReference type="ARBA" id="ARBA00022919"/>
    </source>
</evidence>
<keyword evidence="10 14" id="KW-1133">Transmembrane helix</keyword>
<evidence type="ECO:0000256" key="13">
    <source>
        <dbReference type="SAM" id="MobiDB-lite"/>
    </source>
</evidence>
<dbReference type="SUPFAM" id="SSF56219">
    <property type="entry name" value="DNase I-like"/>
    <property type="match status" value="1"/>
</dbReference>
<name>A0A9N8YXD7_9GLOM</name>
<organism evidence="16 17">
    <name type="scientific">Paraglomus occultum</name>
    <dbReference type="NCBI Taxonomy" id="144539"/>
    <lineage>
        <taxon>Eukaryota</taxon>
        <taxon>Fungi</taxon>
        <taxon>Fungi incertae sedis</taxon>
        <taxon>Mucoromycota</taxon>
        <taxon>Glomeromycotina</taxon>
        <taxon>Glomeromycetes</taxon>
        <taxon>Paraglomerales</taxon>
        <taxon>Paraglomeraceae</taxon>
        <taxon>Paraglomus</taxon>
    </lineage>
</organism>
<evidence type="ECO:0000256" key="1">
    <source>
        <dbReference type="ARBA" id="ARBA00004141"/>
    </source>
</evidence>
<evidence type="ECO:0000256" key="10">
    <source>
        <dbReference type="ARBA" id="ARBA00022989"/>
    </source>
</evidence>
<accession>A0A9N8YXD7</accession>
<dbReference type="GO" id="GO:0006665">
    <property type="term" value="P:sphingolipid metabolic process"/>
    <property type="evidence" value="ECO:0007669"/>
    <property type="project" value="UniProtKB-KW"/>
</dbReference>
<gene>
    <name evidence="16" type="ORF">POCULU_LOCUS298</name>
</gene>
<feature type="domain" description="Endonuclease/exonuclease/phosphatase" evidence="15">
    <location>
        <begin position="12"/>
        <end position="275"/>
    </location>
</feature>
<dbReference type="OrthoDB" id="387657at2759"/>
<dbReference type="EMBL" id="CAJVPJ010000015">
    <property type="protein sequence ID" value="CAG8455959.1"/>
    <property type="molecule type" value="Genomic_DNA"/>
</dbReference>
<comment type="pathway">
    <text evidence="2">Lipid metabolism; sphingolipid metabolism.</text>
</comment>
<evidence type="ECO:0000256" key="14">
    <source>
        <dbReference type="SAM" id="Phobius"/>
    </source>
</evidence>
<evidence type="ECO:0000256" key="3">
    <source>
        <dbReference type="ARBA" id="ARBA00004991"/>
    </source>
</evidence>
<keyword evidence="11" id="KW-0443">Lipid metabolism</keyword>
<dbReference type="Proteomes" id="UP000789572">
    <property type="component" value="Unassembled WGS sequence"/>
</dbReference>
<evidence type="ECO:0000256" key="2">
    <source>
        <dbReference type="ARBA" id="ARBA00004760"/>
    </source>
</evidence>
<dbReference type="PANTHER" id="PTHR16320">
    <property type="entry name" value="SPHINGOMYELINASE FAMILY MEMBER"/>
    <property type="match status" value="1"/>
</dbReference>
<evidence type="ECO:0000313" key="16">
    <source>
        <dbReference type="EMBL" id="CAG8455959.1"/>
    </source>
</evidence>
<keyword evidence="6" id="KW-0479">Metal-binding</keyword>
<feature type="region of interest" description="Disordered" evidence="13">
    <location>
        <begin position="444"/>
        <end position="469"/>
    </location>
</feature>
<evidence type="ECO:0000256" key="7">
    <source>
        <dbReference type="ARBA" id="ARBA00022801"/>
    </source>
</evidence>
<dbReference type="InterPro" id="IPR038772">
    <property type="entry name" value="Sph/SMPD2-like"/>
</dbReference>